<evidence type="ECO:0000313" key="1">
    <source>
        <dbReference type="EMBL" id="KAJ6398818.1"/>
    </source>
</evidence>
<reference evidence="1" key="2">
    <citation type="journal article" date="2023" name="Int. J. Mol. Sci.">
        <title>De Novo Assembly and Annotation of 11 Diverse Shrub Willow (Salix) Genomes Reveals Novel Gene Organization in Sex-Linked Regions.</title>
        <authorList>
            <person name="Hyden B."/>
            <person name="Feng K."/>
            <person name="Yates T.B."/>
            <person name="Jawdy S."/>
            <person name="Cereghino C."/>
            <person name="Smart L.B."/>
            <person name="Muchero W."/>
        </authorList>
    </citation>
    <scope>NUCLEOTIDE SEQUENCE</scope>
    <source>
        <tissue evidence="1">Shoot tip</tissue>
    </source>
</reference>
<evidence type="ECO:0000313" key="2">
    <source>
        <dbReference type="Proteomes" id="UP001141253"/>
    </source>
</evidence>
<dbReference type="Proteomes" id="UP001141253">
    <property type="component" value="Chromosome 5"/>
</dbReference>
<keyword evidence="2" id="KW-1185">Reference proteome</keyword>
<accession>A0ABQ9CKR4</accession>
<reference evidence="1" key="1">
    <citation type="submission" date="2022-10" db="EMBL/GenBank/DDBJ databases">
        <authorList>
            <person name="Hyden B.L."/>
            <person name="Feng K."/>
            <person name="Yates T."/>
            <person name="Jawdy S."/>
            <person name="Smart L.B."/>
            <person name="Muchero W."/>
        </authorList>
    </citation>
    <scope>NUCLEOTIDE SEQUENCE</scope>
    <source>
        <tissue evidence="1">Shoot tip</tissue>
    </source>
</reference>
<gene>
    <name evidence="1" type="ORF">OIU77_019563</name>
</gene>
<name>A0ABQ9CKR4_9ROSI</name>
<protein>
    <submittedName>
        <fullName evidence="1">Uncharacterized protein</fullName>
    </submittedName>
</protein>
<proteinExistence type="predicted"/>
<dbReference type="EMBL" id="JAPFFI010000003">
    <property type="protein sequence ID" value="KAJ6398818.1"/>
    <property type="molecule type" value="Genomic_DNA"/>
</dbReference>
<organism evidence="1 2">
    <name type="scientific">Salix suchowensis</name>
    <dbReference type="NCBI Taxonomy" id="1278906"/>
    <lineage>
        <taxon>Eukaryota</taxon>
        <taxon>Viridiplantae</taxon>
        <taxon>Streptophyta</taxon>
        <taxon>Embryophyta</taxon>
        <taxon>Tracheophyta</taxon>
        <taxon>Spermatophyta</taxon>
        <taxon>Magnoliopsida</taxon>
        <taxon>eudicotyledons</taxon>
        <taxon>Gunneridae</taxon>
        <taxon>Pentapetalae</taxon>
        <taxon>rosids</taxon>
        <taxon>fabids</taxon>
        <taxon>Malpighiales</taxon>
        <taxon>Salicaceae</taxon>
        <taxon>Saliceae</taxon>
        <taxon>Salix</taxon>
    </lineage>
</organism>
<sequence length="148" mass="16194">MLKFSVITASGPCDGKVKLSQLLKILWILQYNSYRIMFLVLDNISYLALFSALTMGGECMERGGDKPECLVEVIPMRSKSNDPKMLSPEAWVKGSGAYVSWALDHVTTCCLLSFTQNARAALSALSSSTTCRCNHTCQVPAFTTISTP</sequence>
<comment type="caution">
    <text evidence="1">The sequence shown here is derived from an EMBL/GenBank/DDBJ whole genome shotgun (WGS) entry which is preliminary data.</text>
</comment>